<accession>A0A6P6XWY4</accession>
<dbReference type="OMA" id="WGHMEMM"/>
<keyword evidence="2 5" id="KW-0689">Ribosomal protein</keyword>
<proteinExistence type="inferred from homology"/>
<dbReference type="InterPro" id="IPR000114">
    <property type="entry name" value="Ribosomal_uL16_bact-type"/>
</dbReference>
<dbReference type="InterPro" id="IPR047873">
    <property type="entry name" value="Ribosomal_uL16"/>
</dbReference>
<dbReference type="FunCoup" id="A0A6P6XWY4">
    <property type="interactions" value="486"/>
</dbReference>
<dbReference type="AlphaFoldDB" id="A0A6P6XWY4"/>
<name>A0A6P6XWY4_DERPT</name>
<dbReference type="GO" id="GO:0005762">
    <property type="term" value="C:mitochondrial large ribosomal subunit"/>
    <property type="evidence" value="ECO:0007669"/>
    <property type="project" value="TreeGrafter"/>
</dbReference>
<evidence type="ECO:0000256" key="2">
    <source>
        <dbReference type="ARBA" id="ARBA00022980"/>
    </source>
</evidence>
<dbReference type="GO" id="GO:0019843">
    <property type="term" value="F:rRNA binding"/>
    <property type="evidence" value="ECO:0007669"/>
    <property type="project" value="InterPro"/>
</dbReference>
<dbReference type="Gene3D" id="3.90.1170.10">
    <property type="entry name" value="Ribosomal protein L10e/L16"/>
    <property type="match status" value="1"/>
</dbReference>
<dbReference type="GO" id="GO:0032543">
    <property type="term" value="P:mitochondrial translation"/>
    <property type="evidence" value="ECO:0007669"/>
    <property type="project" value="TreeGrafter"/>
</dbReference>
<organism evidence="6 7">
    <name type="scientific">Dermatophagoides pteronyssinus</name>
    <name type="common">European house dust mite</name>
    <dbReference type="NCBI Taxonomy" id="6956"/>
    <lineage>
        <taxon>Eukaryota</taxon>
        <taxon>Metazoa</taxon>
        <taxon>Ecdysozoa</taxon>
        <taxon>Arthropoda</taxon>
        <taxon>Chelicerata</taxon>
        <taxon>Arachnida</taxon>
        <taxon>Acari</taxon>
        <taxon>Acariformes</taxon>
        <taxon>Sarcoptiformes</taxon>
        <taxon>Astigmata</taxon>
        <taxon>Psoroptidia</taxon>
        <taxon>Analgoidea</taxon>
        <taxon>Pyroglyphidae</taxon>
        <taxon>Dermatophagoidinae</taxon>
        <taxon>Dermatophagoides</taxon>
    </lineage>
</organism>
<dbReference type="PANTHER" id="PTHR12220">
    <property type="entry name" value="50S/60S RIBOSOMAL PROTEIN L16"/>
    <property type="match status" value="1"/>
</dbReference>
<sequence>MACRLFVSKNISNLLAISRPSVIYSQQIRGRKMWRTLPDFSHIPMPPIEERTLIPMSPVPNWHGIEPRKSSRRLADIRGPELINNDLIYGQFGIMAVSGAHFTINHINLIRDVINKHMDVKKMFAVWRIESPWKPVVKKAQGKRMGGGKSPIHHYVTPVRAGSVIVEVGGHIELDDCAYFLESIVSRLPCDAFVISKEILEQWKQEEDEIERKNINPINYERVVKLNMNGCHNWISPYDHRWFNKYT</sequence>
<dbReference type="PANTHER" id="PTHR12220:SF13">
    <property type="entry name" value="LARGE RIBOSOMAL SUBUNIT PROTEIN UL16M"/>
    <property type="match status" value="1"/>
</dbReference>
<keyword evidence="6" id="KW-1185">Reference proteome</keyword>
<gene>
    <name evidence="7" type="primary">LOC113792019</name>
</gene>
<dbReference type="SUPFAM" id="SSF54686">
    <property type="entry name" value="Ribosomal protein L16p/L10e"/>
    <property type="match status" value="1"/>
</dbReference>
<dbReference type="Proteomes" id="UP000515146">
    <property type="component" value="Unplaced"/>
</dbReference>
<comment type="similarity">
    <text evidence="1 5">Belongs to the universal ribosomal protein uL16 family.</text>
</comment>
<dbReference type="InParanoid" id="A0A6P6XWY4"/>
<evidence type="ECO:0000256" key="4">
    <source>
        <dbReference type="ARBA" id="ARBA00035302"/>
    </source>
</evidence>
<evidence type="ECO:0000256" key="3">
    <source>
        <dbReference type="ARBA" id="ARBA00023274"/>
    </source>
</evidence>
<dbReference type="KEGG" id="dpte:113792019"/>
<dbReference type="OrthoDB" id="268521at2759"/>
<dbReference type="CTD" id="54948"/>
<evidence type="ECO:0000313" key="6">
    <source>
        <dbReference type="Proteomes" id="UP000515146"/>
    </source>
</evidence>
<dbReference type="GO" id="GO:0003735">
    <property type="term" value="F:structural constituent of ribosome"/>
    <property type="evidence" value="ECO:0007669"/>
    <property type="project" value="InterPro"/>
</dbReference>
<keyword evidence="3 5" id="KW-0687">Ribonucleoprotein</keyword>
<evidence type="ECO:0000313" key="7">
    <source>
        <dbReference type="RefSeq" id="XP_027197685.1"/>
    </source>
</evidence>
<evidence type="ECO:0000256" key="5">
    <source>
        <dbReference type="RuleBase" id="RU004413"/>
    </source>
</evidence>
<protein>
    <recommendedName>
        <fullName evidence="4">Large ribosomal subunit protein uL16m</fullName>
    </recommendedName>
</protein>
<dbReference type="RefSeq" id="XP_027197685.1">
    <property type="nucleotide sequence ID" value="XM_027341884.1"/>
</dbReference>
<dbReference type="Pfam" id="PF00252">
    <property type="entry name" value="Ribosomal_L16"/>
    <property type="match status" value="1"/>
</dbReference>
<dbReference type="GeneID" id="113792019"/>
<dbReference type="InterPro" id="IPR036920">
    <property type="entry name" value="Ribosomal_uL16_sf"/>
</dbReference>
<evidence type="ECO:0000256" key="1">
    <source>
        <dbReference type="ARBA" id="ARBA00008931"/>
    </source>
</evidence>
<reference evidence="7" key="1">
    <citation type="submission" date="2025-08" db="UniProtKB">
        <authorList>
            <consortium name="RefSeq"/>
        </authorList>
    </citation>
    <scope>IDENTIFICATION</scope>
    <source>
        <strain evidence="7">Airmid</strain>
    </source>
</reference>
<dbReference type="PRINTS" id="PR00060">
    <property type="entry name" value="RIBOSOMALL16"/>
</dbReference>